<evidence type="ECO:0000313" key="3">
    <source>
        <dbReference type="Proteomes" id="UP000678317"/>
    </source>
</evidence>
<organism evidence="2 3">
    <name type="scientific">Cellulomonas fengjieae</name>
    <dbReference type="NCBI Taxonomy" id="2819978"/>
    <lineage>
        <taxon>Bacteria</taxon>
        <taxon>Bacillati</taxon>
        <taxon>Actinomycetota</taxon>
        <taxon>Actinomycetes</taxon>
        <taxon>Micrococcales</taxon>
        <taxon>Cellulomonadaceae</taxon>
        <taxon>Cellulomonas</taxon>
    </lineage>
</organism>
<evidence type="ECO:0000256" key="1">
    <source>
        <dbReference type="SAM" id="SignalP"/>
    </source>
</evidence>
<feature type="chain" id="PRO_5047093794" evidence="1">
    <location>
        <begin position="32"/>
        <end position="276"/>
    </location>
</feature>
<dbReference type="RefSeq" id="WP_208210120.1">
    <property type="nucleotide sequence ID" value="NZ_CP074404.1"/>
</dbReference>
<evidence type="ECO:0000313" key="2">
    <source>
        <dbReference type="EMBL" id="MBO3084989.1"/>
    </source>
</evidence>
<accession>A0ABS3SHM5</accession>
<keyword evidence="3" id="KW-1185">Reference proteome</keyword>
<protein>
    <submittedName>
        <fullName evidence="2">Uncharacterized protein</fullName>
    </submittedName>
</protein>
<dbReference type="PROSITE" id="PS51318">
    <property type="entry name" value="TAT"/>
    <property type="match status" value="1"/>
</dbReference>
<name>A0ABS3SHM5_9CELL</name>
<reference evidence="2 3" key="1">
    <citation type="submission" date="2021-03" db="EMBL/GenBank/DDBJ databases">
        <title>novel species in genus Cellulomonas.</title>
        <authorList>
            <person name="Zhang G."/>
        </authorList>
    </citation>
    <scope>NUCLEOTIDE SEQUENCE [LARGE SCALE GENOMIC DNA]</scope>
    <source>
        <strain evidence="3">zg-ZUI188</strain>
    </source>
</reference>
<gene>
    <name evidence="2" type="ORF">J4035_10080</name>
</gene>
<dbReference type="InterPro" id="IPR006311">
    <property type="entry name" value="TAT_signal"/>
</dbReference>
<keyword evidence="1" id="KW-0732">Signal</keyword>
<sequence>MTRRMPRPGRRTALAAVVGALLLALVGSSLAQASAVSITTRLKPFTTSQSRCTSQAVGVTNVAIAGPTARVVVSGLDPARCAGQPLAVTVYDPAVTTWPAARRLEVTGAVSTSTATLTAPTGTFTPAAGLKVRVTVGGWEVPATWTYTTPIPLVSCTVPGSTSATCSATITTVAGGNPGEYLRTIRVTGSELYFTRWQVTLNLSDPALPFVARSLLDVGSDLVLIGTSGCDANPRTVTVEGSSSWAYDYTSLWVPRTFQVRGYAANQATPMLLNCP</sequence>
<dbReference type="Proteomes" id="UP000678317">
    <property type="component" value="Unassembled WGS sequence"/>
</dbReference>
<comment type="caution">
    <text evidence="2">The sequence shown here is derived from an EMBL/GenBank/DDBJ whole genome shotgun (WGS) entry which is preliminary data.</text>
</comment>
<proteinExistence type="predicted"/>
<feature type="signal peptide" evidence="1">
    <location>
        <begin position="1"/>
        <end position="31"/>
    </location>
</feature>
<dbReference type="EMBL" id="JAGFBM010000004">
    <property type="protein sequence ID" value="MBO3084989.1"/>
    <property type="molecule type" value="Genomic_DNA"/>
</dbReference>